<dbReference type="OrthoDB" id="9768937at2"/>
<organism evidence="3 4">
    <name type="scientific">Pseudidiomarina taiwanensis</name>
    <dbReference type="NCBI Taxonomy" id="337250"/>
    <lineage>
        <taxon>Bacteria</taxon>
        <taxon>Pseudomonadati</taxon>
        <taxon>Pseudomonadota</taxon>
        <taxon>Gammaproteobacteria</taxon>
        <taxon>Alteromonadales</taxon>
        <taxon>Idiomarinaceae</taxon>
        <taxon>Pseudidiomarina</taxon>
    </lineage>
</organism>
<dbReference type="RefSeq" id="WP_126826788.1">
    <property type="nucleotide sequence ID" value="NZ_PIQG01000002.1"/>
</dbReference>
<evidence type="ECO:0000259" key="2">
    <source>
        <dbReference type="Pfam" id="PF13439"/>
    </source>
</evidence>
<reference evidence="3 4" key="1">
    <citation type="journal article" date="2011" name="Front. Microbiol.">
        <title>Genomic signatures of strain selection and enhancement in Bacillus atrophaeus var. globigii, a historical biowarfare simulant.</title>
        <authorList>
            <person name="Gibbons H.S."/>
            <person name="Broomall S.M."/>
            <person name="McNew L.A."/>
            <person name="Daligault H."/>
            <person name="Chapman C."/>
            <person name="Bruce D."/>
            <person name="Karavis M."/>
            <person name="Krepps M."/>
            <person name="McGregor P.A."/>
            <person name="Hong C."/>
            <person name="Park K.H."/>
            <person name="Akmal A."/>
            <person name="Feldman A."/>
            <person name="Lin J.S."/>
            <person name="Chang W.E."/>
            <person name="Higgs B.W."/>
            <person name="Demirev P."/>
            <person name="Lindquist J."/>
            <person name="Liem A."/>
            <person name="Fochler E."/>
            <person name="Read T.D."/>
            <person name="Tapia R."/>
            <person name="Johnson S."/>
            <person name="Bishop-Lilly K.A."/>
            <person name="Detter C."/>
            <person name="Han C."/>
            <person name="Sozhamannan S."/>
            <person name="Rosenzweig C.N."/>
            <person name="Skowronski E.W."/>
        </authorList>
    </citation>
    <scope>NUCLEOTIDE SEQUENCE [LARGE SCALE GENOMIC DNA]</scope>
    <source>
        <strain evidence="3 4">PIT1</strain>
    </source>
</reference>
<dbReference type="Pfam" id="PF13439">
    <property type="entry name" value="Glyco_transf_4"/>
    <property type="match status" value="1"/>
</dbReference>
<dbReference type="GO" id="GO:0016757">
    <property type="term" value="F:glycosyltransferase activity"/>
    <property type="evidence" value="ECO:0007669"/>
    <property type="project" value="InterPro"/>
</dbReference>
<protein>
    <submittedName>
        <fullName evidence="3">Glycosyltransferase</fullName>
    </submittedName>
</protein>
<evidence type="ECO:0000313" key="4">
    <source>
        <dbReference type="Proteomes" id="UP000288279"/>
    </source>
</evidence>
<dbReference type="GO" id="GO:1901135">
    <property type="term" value="P:carbohydrate derivative metabolic process"/>
    <property type="evidence" value="ECO:0007669"/>
    <property type="project" value="UniProtKB-ARBA"/>
</dbReference>
<dbReference type="InterPro" id="IPR001296">
    <property type="entry name" value="Glyco_trans_1"/>
</dbReference>
<evidence type="ECO:0000259" key="1">
    <source>
        <dbReference type="Pfam" id="PF00534"/>
    </source>
</evidence>
<feature type="domain" description="Glycosyltransferase subfamily 4-like N-terminal" evidence="2">
    <location>
        <begin position="20"/>
        <end position="175"/>
    </location>
</feature>
<keyword evidence="4" id="KW-1185">Reference proteome</keyword>
<sequence>MTEQTKPIKVVHFVTGGFSGGATQVAIGLVRAQMANPELEPLLILRKKGHADQARVQQLIDEGLPVLQVNNWTHLTTIWELSRELKEFKPDILLAHGFSEHIWGRYAGLLAKVPIMLHIEHNTRERYTWWRTLQSKWLTKYTARIVGVSDGVRQVMVERGFPSEKCIAIPNGIHLGPFEQLELKPWAERKPGVVMVSRFAKQKDHETLVRAIANLRDRGIELPVYFAGSGKAKAINPIKKLVRELKIEHLVHFLGYHKNVPALLAEHQILVQSSNWEACGLSVLEGMAAGCAVVATDIIGMRENIEHGETGLLVAPKSVTTLADALQYYLDHPDRATEMAHAAREQAFKAHSKEAMNDAYAELFKTLMAEHSAEKNG</sequence>
<accession>A0A432ZKI9</accession>
<keyword evidence="3" id="KW-0808">Transferase</keyword>
<proteinExistence type="predicted"/>
<evidence type="ECO:0000313" key="3">
    <source>
        <dbReference type="EMBL" id="RUO78459.1"/>
    </source>
</evidence>
<dbReference type="Gene3D" id="3.40.50.2000">
    <property type="entry name" value="Glycogen Phosphorylase B"/>
    <property type="match status" value="2"/>
</dbReference>
<dbReference type="InterPro" id="IPR028098">
    <property type="entry name" value="Glyco_trans_4-like_N"/>
</dbReference>
<feature type="domain" description="Glycosyl transferase family 1" evidence="1">
    <location>
        <begin position="186"/>
        <end position="345"/>
    </location>
</feature>
<dbReference type="Pfam" id="PF00534">
    <property type="entry name" value="Glycos_transf_1"/>
    <property type="match status" value="1"/>
</dbReference>
<dbReference type="PANTHER" id="PTHR12526">
    <property type="entry name" value="GLYCOSYLTRANSFERASE"/>
    <property type="match status" value="1"/>
</dbReference>
<name>A0A432ZKI9_9GAMM</name>
<dbReference type="Proteomes" id="UP000288279">
    <property type="component" value="Unassembled WGS sequence"/>
</dbReference>
<gene>
    <name evidence="3" type="ORF">CWI83_05380</name>
</gene>
<dbReference type="EMBL" id="PIQG01000002">
    <property type="protein sequence ID" value="RUO78459.1"/>
    <property type="molecule type" value="Genomic_DNA"/>
</dbReference>
<dbReference type="PANTHER" id="PTHR12526:SF630">
    <property type="entry name" value="GLYCOSYLTRANSFERASE"/>
    <property type="match status" value="1"/>
</dbReference>
<dbReference type="AlphaFoldDB" id="A0A432ZKI9"/>
<comment type="caution">
    <text evidence="3">The sequence shown here is derived from an EMBL/GenBank/DDBJ whole genome shotgun (WGS) entry which is preliminary data.</text>
</comment>
<dbReference type="SUPFAM" id="SSF53756">
    <property type="entry name" value="UDP-Glycosyltransferase/glycogen phosphorylase"/>
    <property type="match status" value="1"/>
</dbReference>